<dbReference type="Gene3D" id="3.40.390.10">
    <property type="entry name" value="Collagenase (Catalytic Domain)"/>
    <property type="match status" value="1"/>
</dbReference>
<keyword evidence="4" id="KW-0479">Metal-binding</keyword>
<dbReference type="Pfam" id="PF01431">
    <property type="entry name" value="Peptidase_M13"/>
    <property type="match status" value="1"/>
</dbReference>
<evidence type="ECO:0000313" key="11">
    <source>
        <dbReference type="Proteomes" id="UP000586827"/>
    </source>
</evidence>
<dbReference type="CDD" id="cd08662">
    <property type="entry name" value="M13"/>
    <property type="match status" value="1"/>
</dbReference>
<dbReference type="GO" id="GO:0005886">
    <property type="term" value="C:plasma membrane"/>
    <property type="evidence" value="ECO:0007669"/>
    <property type="project" value="TreeGrafter"/>
</dbReference>
<keyword evidence="6" id="KW-0862">Zinc</keyword>
<dbReference type="GO" id="GO:0046872">
    <property type="term" value="F:metal ion binding"/>
    <property type="evidence" value="ECO:0007669"/>
    <property type="project" value="UniProtKB-KW"/>
</dbReference>
<dbReference type="InterPro" id="IPR008753">
    <property type="entry name" value="Peptidase_M13_N"/>
</dbReference>
<sequence>MSSPEHSFALDRRTLLKALGLVPAVVLLPSCTPEKPGQPAGPDLSGADPAIRPQDDLYRFVNGKWLENYRLPPDKTSYGTFAEVQERTEAQLREIVEAIRDPKGGSSEQQIRDLYDAYLDTAEIDAVGMAPLAPLLGRIDAAGAKSDLALVMGQLPIDGLLGLGVGVDDRNATANIASISQSGVGLPEQYFRQPQYADILAAYRTYLERIAAGAGFADPVAMAGRVFELEQAVAAGFWDNVRNRDPQATYNRMSWAELTALGPQFDWDPWLSGHTDRAKELFGTVVVRQPSFVTAAAGLWGEADIATWRDYLRLSLVRNWADYLKSDIADADFDFYDRELGGQRERPQRWKSGIGVLNANLGMPLGKTYVAQHFPAQSKQRVQDLVDDLFTAYRVNFGDSDWMSPPTRDAAVAKLDKINTKIGYPDRWEDYSPITITRGKLLESLFAVNTFEAGRMFAKLGEPVDKSEWGMPPQTVNAYYEPTRNEIVFPAAILQAPFFDADAAAAVNYGGIGAVIGHEIGHGFDDQGSLYDGDGNLHDWWTPEDRAAFEAKTKRLIDQYDALVPTGLPSSEHVNGALTVGENLADLRGLGIALAAYGIAEQRDGADRIDYTAMFESWGRIWRIQLTPQYAETLLAEDPHAPGEFRCNQTVRNLPEFYATFDVKDGDREWLAPDQRITL</sequence>
<evidence type="ECO:0000256" key="4">
    <source>
        <dbReference type="ARBA" id="ARBA00022723"/>
    </source>
</evidence>
<dbReference type="InterPro" id="IPR024079">
    <property type="entry name" value="MetalloPept_cat_dom_sf"/>
</dbReference>
<comment type="caution">
    <text evidence="10">The sequence shown here is derived from an EMBL/GenBank/DDBJ whole genome shotgun (WGS) entry which is preliminary data.</text>
</comment>
<accession>A0A849BZ97</accession>
<dbReference type="InterPro" id="IPR018497">
    <property type="entry name" value="Peptidase_M13_C"/>
</dbReference>
<comment type="similarity">
    <text evidence="2">Belongs to the peptidase M13 family.</text>
</comment>
<comment type="cofactor">
    <cofactor evidence="1">
        <name>Zn(2+)</name>
        <dbReference type="ChEBI" id="CHEBI:29105"/>
    </cofactor>
</comment>
<gene>
    <name evidence="10" type="ORF">HLB23_18535</name>
</gene>
<dbReference type="InterPro" id="IPR000718">
    <property type="entry name" value="Peptidase_M13"/>
</dbReference>
<evidence type="ECO:0000256" key="1">
    <source>
        <dbReference type="ARBA" id="ARBA00001947"/>
    </source>
</evidence>
<protein>
    <submittedName>
        <fullName evidence="10">M13 family metallopeptidase</fullName>
    </submittedName>
</protein>
<dbReference type="InterPro" id="IPR006311">
    <property type="entry name" value="TAT_signal"/>
</dbReference>
<dbReference type="PANTHER" id="PTHR11733:SF167">
    <property type="entry name" value="FI17812P1-RELATED"/>
    <property type="match status" value="1"/>
</dbReference>
<dbReference type="PROSITE" id="PS51318">
    <property type="entry name" value="TAT"/>
    <property type="match status" value="1"/>
</dbReference>
<proteinExistence type="inferred from homology"/>
<keyword evidence="3" id="KW-0645">Protease</keyword>
<organism evidence="10 11">
    <name type="scientific">Nocardia uniformis</name>
    <dbReference type="NCBI Taxonomy" id="53432"/>
    <lineage>
        <taxon>Bacteria</taxon>
        <taxon>Bacillati</taxon>
        <taxon>Actinomycetota</taxon>
        <taxon>Actinomycetes</taxon>
        <taxon>Mycobacteriales</taxon>
        <taxon>Nocardiaceae</taxon>
        <taxon>Nocardia</taxon>
    </lineage>
</organism>
<keyword evidence="7" id="KW-0482">Metalloprotease</keyword>
<keyword evidence="5" id="KW-0378">Hydrolase</keyword>
<evidence type="ECO:0000259" key="8">
    <source>
        <dbReference type="Pfam" id="PF01431"/>
    </source>
</evidence>
<feature type="domain" description="Peptidase M13 N-terminal" evidence="9">
    <location>
        <begin position="53"/>
        <end position="425"/>
    </location>
</feature>
<dbReference type="Pfam" id="PF05649">
    <property type="entry name" value="Peptidase_M13_N"/>
    <property type="match status" value="1"/>
</dbReference>
<evidence type="ECO:0000256" key="2">
    <source>
        <dbReference type="ARBA" id="ARBA00007357"/>
    </source>
</evidence>
<evidence type="ECO:0000313" key="10">
    <source>
        <dbReference type="EMBL" id="NNH71832.1"/>
    </source>
</evidence>
<dbReference type="RefSeq" id="WP_067519456.1">
    <property type="nucleotide sequence ID" value="NZ_JABELX010000006.1"/>
</dbReference>
<evidence type="ECO:0000256" key="6">
    <source>
        <dbReference type="ARBA" id="ARBA00022833"/>
    </source>
</evidence>
<feature type="domain" description="Peptidase M13 C-terminal" evidence="8">
    <location>
        <begin position="477"/>
        <end position="676"/>
    </location>
</feature>
<dbReference type="Proteomes" id="UP000586827">
    <property type="component" value="Unassembled WGS sequence"/>
</dbReference>
<evidence type="ECO:0000256" key="7">
    <source>
        <dbReference type="ARBA" id="ARBA00023049"/>
    </source>
</evidence>
<dbReference type="AlphaFoldDB" id="A0A849BZ97"/>
<dbReference type="PANTHER" id="PTHR11733">
    <property type="entry name" value="ZINC METALLOPROTEASE FAMILY M13 NEPRILYSIN-RELATED"/>
    <property type="match status" value="1"/>
</dbReference>
<dbReference type="PRINTS" id="PR00786">
    <property type="entry name" value="NEPRILYSIN"/>
</dbReference>
<evidence type="ECO:0000256" key="5">
    <source>
        <dbReference type="ARBA" id="ARBA00022801"/>
    </source>
</evidence>
<evidence type="ECO:0000259" key="9">
    <source>
        <dbReference type="Pfam" id="PF05649"/>
    </source>
</evidence>
<dbReference type="GO" id="GO:0004222">
    <property type="term" value="F:metalloendopeptidase activity"/>
    <property type="evidence" value="ECO:0007669"/>
    <property type="project" value="InterPro"/>
</dbReference>
<dbReference type="PROSITE" id="PS51885">
    <property type="entry name" value="NEPRILYSIN"/>
    <property type="match status" value="1"/>
</dbReference>
<dbReference type="Gene3D" id="1.10.1380.10">
    <property type="entry name" value="Neutral endopeptidase , domain2"/>
    <property type="match status" value="1"/>
</dbReference>
<dbReference type="SUPFAM" id="SSF55486">
    <property type="entry name" value="Metalloproteases ('zincins'), catalytic domain"/>
    <property type="match status" value="1"/>
</dbReference>
<reference evidence="10 11" key="1">
    <citation type="submission" date="2020-05" db="EMBL/GenBank/DDBJ databases">
        <title>MicrobeNet Type strains.</title>
        <authorList>
            <person name="Nicholson A.C."/>
        </authorList>
    </citation>
    <scope>NUCLEOTIDE SEQUENCE [LARGE SCALE GENOMIC DNA]</scope>
    <source>
        <strain evidence="10 11">JCM 3224</strain>
    </source>
</reference>
<evidence type="ECO:0000256" key="3">
    <source>
        <dbReference type="ARBA" id="ARBA00022670"/>
    </source>
</evidence>
<dbReference type="EMBL" id="JABELX010000006">
    <property type="protein sequence ID" value="NNH71832.1"/>
    <property type="molecule type" value="Genomic_DNA"/>
</dbReference>
<dbReference type="GO" id="GO:0016485">
    <property type="term" value="P:protein processing"/>
    <property type="evidence" value="ECO:0007669"/>
    <property type="project" value="TreeGrafter"/>
</dbReference>
<dbReference type="InterPro" id="IPR042089">
    <property type="entry name" value="Peptidase_M13_dom_2"/>
</dbReference>
<keyword evidence="11" id="KW-1185">Reference proteome</keyword>
<name>A0A849BZ97_9NOCA</name>